<dbReference type="STRING" id="765911.Thivi_0215"/>
<dbReference type="InterPro" id="IPR016084">
    <property type="entry name" value="Haem_Oase-like_multi-hlx"/>
</dbReference>
<dbReference type="Pfam" id="PF01126">
    <property type="entry name" value="Heme_oxygenase"/>
    <property type="match status" value="1"/>
</dbReference>
<dbReference type="HOGENOM" id="CLU_085041_4_0_6"/>
<evidence type="ECO:0000313" key="1">
    <source>
        <dbReference type="EMBL" id="AFL72285.1"/>
    </source>
</evidence>
<dbReference type="AlphaFoldDB" id="I3Y5L7"/>
<dbReference type="eggNOG" id="COG3230">
    <property type="taxonomic scope" value="Bacteria"/>
</dbReference>
<name>I3Y5L7_THIV6</name>
<accession>I3Y5L7</accession>
<gene>
    <name evidence="1" type="ordered locus">Thivi_0215</name>
</gene>
<proteinExistence type="predicted"/>
<dbReference type="Proteomes" id="UP000006062">
    <property type="component" value="Chromosome"/>
</dbReference>
<dbReference type="OrthoDB" id="114943at2"/>
<keyword evidence="2" id="KW-1185">Reference proteome</keyword>
<dbReference type="InterPro" id="IPR016053">
    <property type="entry name" value="Haem_Oase-like"/>
</dbReference>
<evidence type="ECO:0000313" key="2">
    <source>
        <dbReference type="Proteomes" id="UP000006062"/>
    </source>
</evidence>
<dbReference type="GO" id="GO:0004392">
    <property type="term" value="F:heme oxygenase (decyclizing) activity"/>
    <property type="evidence" value="ECO:0007669"/>
    <property type="project" value="InterPro"/>
</dbReference>
<dbReference type="SUPFAM" id="SSF48613">
    <property type="entry name" value="Heme oxygenase-like"/>
    <property type="match status" value="1"/>
</dbReference>
<dbReference type="GO" id="GO:0006788">
    <property type="term" value="P:heme oxidation"/>
    <property type="evidence" value="ECO:0007669"/>
    <property type="project" value="InterPro"/>
</dbReference>
<organism evidence="1 2">
    <name type="scientific">Thiocystis violascens (strain ATCC 17096 / DSM 198 / 6111)</name>
    <name type="common">Chromatium violascens</name>
    <dbReference type="NCBI Taxonomy" id="765911"/>
    <lineage>
        <taxon>Bacteria</taxon>
        <taxon>Pseudomonadati</taxon>
        <taxon>Pseudomonadota</taxon>
        <taxon>Gammaproteobacteria</taxon>
        <taxon>Chromatiales</taxon>
        <taxon>Chromatiaceae</taxon>
        <taxon>Thiocystis</taxon>
    </lineage>
</organism>
<sequence>MHHPDPPNPLPSPASRTNLTATLRQATAETHATVEQLPIMLRLTSSSVTRDDYRRYLQTLAILYARVEAPFYNGLDDAVRERLGVRPKLPALLRDLEEQGDPAPTAIVEPDPQTPNVIKTRSTSALVGGLYVLEGATLGGRTIARHLRRVLGDGLGAASFLDFHGEQTSAAWKRFSGALDELCADGTLLPEAVIAGALVAFQDIYRRLEQASKP</sequence>
<dbReference type="EMBL" id="CP003154">
    <property type="protein sequence ID" value="AFL72285.1"/>
    <property type="molecule type" value="Genomic_DNA"/>
</dbReference>
<dbReference type="Gene3D" id="1.20.910.10">
    <property type="entry name" value="Heme oxygenase-like"/>
    <property type="match status" value="1"/>
</dbReference>
<reference evidence="1 2" key="1">
    <citation type="submission" date="2012-06" db="EMBL/GenBank/DDBJ databases">
        <title>Complete sequence of Thiocystis violascens DSM 198.</title>
        <authorList>
            <consortium name="US DOE Joint Genome Institute"/>
            <person name="Lucas S."/>
            <person name="Han J."/>
            <person name="Lapidus A."/>
            <person name="Cheng J.-F."/>
            <person name="Goodwin L."/>
            <person name="Pitluck S."/>
            <person name="Peters L."/>
            <person name="Ovchinnikova G."/>
            <person name="Teshima H."/>
            <person name="Detter J.C."/>
            <person name="Han C."/>
            <person name="Tapia R."/>
            <person name="Land M."/>
            <person name="Hauser L."/>
            <person name="Kyrpides N."/>
            <person name="Ivanova N."/>
            <person name="Pagani I."/>
            <person name="Vogl K."/>
            <person name="Liu Z."/>
            <person name="Frigaard N.-U."/>
            <person name="Bryant D."/>
            <person name="Woyke T."/>
        </authorList>
    </citation>
    <scope>NUCLEOTIDE SEQUENCE [LARGE SCALE GENOMIC DNA]</scope>
    <source>
        <strain evidence="2">ATCC 17096 / DSM 198 / 6111</strain>
    </source>
</reference>
<dbReference type="KEGG" id="tvi:Thivi_0215"/>
<dbReference type="RefSeq" id="WP_014776793.1">
    <property type="nucleotide sequence ID" value="NC_018012.1"/>
</dbReference>
<dbReference type="CDD" id="cd19166">
    <property type="entry name" value="HemeO-bac"/>
    <property type="match status" value="1"/>
</dbReference>
<protein>
    <submittedName>
        <fullName evidence="1">Heme oxygenase</fullName>
    </submittedName>
</protein>